<keyword evidence="3" id="KW-1185">Reference proteome</keyword>
<proteinExistence type="predicted"/>
<feature type="chain" id="PRO_5012235922" description="DUF4148 domain-containing protein" evidence="1">
    <location>
        <begin position="23"/>
        <end position="110"/>
    </location>
</feature>
<organism evidence="2 3">
    <name type="scientific">Bordetella genomosp. 8</name>
    <dbReference type="NCBI Taxonomy" id="1416806"/>
    <lineage>
        <taxon>Bacteria</taxon>
        <taxon>Pseudomonadati</taxon>
        <taxon>Pseudomonadota</taxon>
        <taxon>Betaproteobacteria</taxon>
        <taxon>Burkholderiales</taxon>
        <taxon>Alcaligenaceae</taxon>
        <taxon>Bordetella</taxon>
    </lineage>
</organism>
<dbReference type="EMBL" id="CP021108">
    <property type="protein sequence ID" value="ARP83548.1"/>
    <property type="molecule type" value="Genomic_DNA"/>
</dbReference>
<reference evidence="2 3" key="1">
    <citation type="submission" date="2017-05" db="EMBL/GenBank/DDBJ databases">
        <title>Complete and WGS of Bordetella genogroups.</title>
        <authorList>
            <person name="Spilker T."/>
            <person name="LiPuma J."/>
        </authorList>
    </citation>
    <scope>NUCLEOTIDE SEQUENCE [LARGE SCALE GENOMIC DNA]</scope>
    <source>
        <strain evidence="2 3">AU19157</strain>
    </source>
</reference>
<dbReference type="OrthoDB" id="8662304at2"/>
<dbReference type="Proteomes" id="UP000194151">
    <property type="component" value="Chromosome"/>
</dbReference>
<dbReference type="Pfam" id="PF13663">
    <property type="entry name" value="DUF4148"/>
    <property type="match status" value="1"/>
</dbReference>
<evidence type="ECO:0000256" key="1">
    <source>
        <dbReference type="SAM" id="SignalP"/>
    </source>
</evidence>
<feature type="signal peptide" evidence="1">
    <location>
        <begin position="1"/>
        <end position="22"/>
    </location>
</feature>
<accession>A0A1W6YRC3</accession>
<gene>
    <name evidence="2" type="ORF">CAL12_23885</name>
</gene>
<evidence type="ECO:0008006" key="4">
    <source>
        <dbReference type="Google" id="ProtNLM"/>
    </source>
</evidence>
<keyword evidence="1" id="KW-0732">Signal</keyword>
<dbReference type="KEGG" id="bgv:CAL12_23885"/>
<sequence length="110" mass="11164">MKAKTIVSALILSFAAIGAAQAANSEPNNVPFQGVYGQAANGVSRAQVVAELQQARSAGLTANRESNNAPFVAQADSGVTRAQVVADIDSGNTSTSIAFGDLNNQPFQGA</sequence>
<dbReference type="InterPro" id="IPR025421">
    <property type="entry name" value="DUF4148"/>
</dbReference>
<name>A0A1W6YRC3_9BORD</name>
<dbReference type="AlphaFoldDB" id="A0A1W6YRC3"/>
<dbReference type="RefSeq" id="WP_086066880.1">
    <property type="nucleotide sequence ID" value="NZ_CP021108.1"/>
</dbReference>
<evidence type="ECO:0000313" key="3">
    <source>
        <dbReference type="Proteomes" id="UP000194151"/>
    </source>
</evidence>
<protein>
    <recommendedName>
        <fullName evidence="4">DUF4148 domain-containing protein</fullName>
    </recommendedName>
</protein>
<evidence type="ECO:0000313" key="2">
    <source>
        <dbReference type="EMBL" id="ARP83548.1"/>
    </source>
</evidence>